<dbReference type="InterPro" id="IPR005183">
    <property type="entry name" value="DUF305_CopM-like"/>
</dbReference>
<feature type="domain" description="DUF305" evidence="2">
    <location>
        <begin position="33"/>
        <end position="175"/>
    </location>
</feature>
<dbReference type="PANTHER" id="PTHR36933">
    <property type="entry name" value="SLL0788 PROTEIN"/>
    <property type="match status" value="1"/>
</dbReference>
<dbReference type="PANTHER" id="PTHR36933:SF1">
    <property type="entry name" value="SLL0788 PROTEIN"/>
    <property type="match status" value="1"/>
</dbReference>
<proteinExistence type="predicted"/>
<feature type="region of interest" description="Disordered" evidence="1">
    <location>
        <begin position="1"/>
        <end position="26"/>
    </location>
</feature>
<evidence type="ECO:0000259" key="2">
    <source>
        <dbReference type="Pfam" id="PF03713"/>
    </source>
</evidence>
<dbReference type="STRING" id="551987.SAMN05192549_11918"/>
<protein>
    <submittedName>
        <fullName evidence="3">Uncharacterized conserved protein, DUF305 family</fullName>
    </submittedName>
</protein>
<evidence type="ECO:0000313" key="3">
    <source>
        <dbReference type="EMBL" id="SHN43875.1"/>
    </source>
</evidence>
<accession>A0A1M7RC27</accession>
<reference evidence="4" key="1">
    <citation type="submission" date="2016-11" db="EMBL/GenBank/DDBJ databases">
        <authorList>
            <person name="Varghese N."/>
            <person name="Submissions S."/>
        </authorList>
    </citation>
    <scope>NUCLEOTIDE SEQUENCE [LARGE SCALE GENOMIC DNA]</scope>
    <source>
        <strain evidence="4">Sac-22</strain>
    </source>
</reference>
<organism evidence="3 4">
    <name type="scientific">Duganella sacchari</name>
    <dbReference type="NCBI Taxonomy" id="551987"/>
    <lineage>
        <taxon>Bacteria</taxon>
        <taxon>Pseudomonadati</taxon>
        <taxon>Pseudomonadota</taxon>
        <taxon>Betaproteobacteria</taxon>
        <taxon>Burkholderiales</taxon>
        <taxon>Oxalobacteraceae</taxon>
        <taxon>Telluria group</taxon>
        <taxon>Duganella</taxon>
    </lineage>
</organism>
<keyword evidence="4" id="KW-1185">Reference proteome</keyword>
<dbReference type="EMBL" id="FRCX01000019">
    <property type="protein sequence ID" value="SHN43875.1"/>
    <property type="molecule type" value="Genomic_DNA"/>
</dbReference>
<dbReference type="InterPro" id="IPR012347">
    <property type="entry name" value="Ferritin-like"/>
</dbReference>
<gene>
    <name evidence="3" type="ORF">SAMN05192549_11918</name>
</gene>
<dbReference type="Gene3D" id="1.20.1260.10">
    <property type="match status" value="1"/>
</dbReference>
<dbReference type="AlphaFoldDB" id="A0A1M7RC27"/>
<sequence length="184" mass="20643">MKPNAPMAMSSATTHMDDSSMMSSKDASKAPYDLQFLDTMGMHHQSAVEMAKLAEDRSEHAELKAMAKKMISDQQGEISQMKSWREQWYPGKSQAMNMEMPGMMDSMKGMSMPKLAASKGKEFDSMFLDMMIKHHAGAVKMAKSAEAKAQHPEIKDLSKKMVSAQLDEITQMKKWKVQWKLAGS</sequence>
<name>A0A1M7RC27_9BURK</name>
<dbReference type="Proteomes" id="UP000184339">
    <property type="component" value="Unassembled WGS sequence"/>
</dbReference>
<dbReference type="Pfam" id="PF03713">
    <property type="entry name" value="DUF305"/>
    <property type="match status" value="1"/>
</dbReference>
<feature type="compositionally biased region" description="Low complexity" evidence="1">
    <location>
        <begin position="9"/>
        <end position="25"/>
    </location>
</feature>
<evidence type="ECO:0000256" key="1">
    <source>
        <dbReference type="SAM" id="MobiDB-lite"/>
    </source>
</evidence>
<evidence type="ECO:0000313" key="4">
    <source>
        <dbReference type="Proteomes" id="UP000184339"/>
    </source>
</evidence>